<comment type="similarity">
    <text evidence="3 13">Belongs to the class VI-like SAM-binding methyltransferase superfamily. Isoprenylcysteine carboxyl methyltransferase family.</text>
</comment>
<dbReference type="PANTHER" id="PTHR12714">
    <property type="entry name" value="PROTEIN-S ISOPRENYLCYSTEINE O-METHYLTRANSFERASE"/>
    <property type="match status" value="1"/>
</dbReference>
<evidence type="ECO:0000256" key="1">
    <source>
        <dbReference type="ARBA" id="ARBA00001450"/>
    </source>
</evidence>
<evidence type="ECO:0000256" key="5">
    <source>
        <dbReference type="ARBA" id="ARBA00022603"/>
    </source>
</evidence>
<accession>A0A7E4VQQ9</accession>
<dbReference type="Proteomes" id="UP000492821">
    <property type="component" value="Unassembled WGS sequence"/>
</dbReference>
<dbReference type="GO" id="GO:0032259">
    <property type="term" value="P:methylation"/>
    <property type="evidence" value="ECO:0007669"/>
    <property type="project" value="UniProtKB-KW"/>
</dbReference>
<feature type="transmembrane region" description="Helical" evidence="13">
    <location>
        <begin position="159"/>
        <end position="177"/>
    </location>
</feature>
<reference evidence="14" key="1">
    <citation type="journal article" date="2013" name="Genetics">
        <title>The draft genome and transcriptome of Panagrellus redivivus are shaped by the harsh demands of a free-living lifestyle.</title>
        <authorList>
            <person name="Srinivasan J."/>
            <person name="Dillman A.R."/>
            <person name="Macchietto M.G."/>
            <person name="Heikkinen L."/>
            <person name="Lakso M."/>
            <person name="Fracchia K.M."/>
            <person name="Antoshechkin I."/>
            <person name="Mortazavi A."/>
            <person name="Wong G."/>
            <person name="Sternberg P.W."/>
        </authorList>
    </citation>
    <scope>NUCLEOTIDE SEQUENCE [LARGE SCALE GENOMIC DNA]</scope>
    <source>
        <strain evidence="14">MT8872</strain>
    </source>
</reference>
<evidence type="ECO:0000256" key="3">
    <source>
        <dbReference type="ARBA" id="ARBA00009140"/>
    </source>
</evidence>
<keyword evidence="6" id="KW-0808">Transferase</keyword>
<keyword evidence="14" id="KW-1185">Reference proteome</keyword>
<protein>
    <recommendedName>
        <fullName evidence="12 13">Protein-S-isoprenylcysteine O-methyltransferase</fullName>
        <ecNumber evidence="4 13">2.1.1.100</ecNumber>
    </recommendedName>
</protein>
<feature type="transmembrane region" description="Helical" evidence="13">
    <location>
        <begin position="98"/>
        <end position="118"/>
    </location>
</feature>
<dbReference type="GO" id="GO:0005789">
    <property type="term" value="C:endoplasmic reticulum membrane"/>
    <property type="evidence" value="ECO:0007669"/>
    <property type="project" value="UniProtKB-SubCell"/>
</dbReference>
<dbReference type="WBParaSite" id="Pan_g2404.t1">
    <property type="protein sequence ID" value="Pan_g2404.t1"/>
    <property type="gene ID" value="Pan_g2404"/>
</dbReference>
<evidence type="ECO:0000256" key="12">
    <source>
        <dbReference type="ARBA" id="ARBA00023656"/>
    </source>
</evidence>
<keyword evidence="5 13" id="KW-0489">Methyltransferase</keyword>
<sequence>MINRPWHRACHRIRIILKVDVRVQGASLAYAIGLLYHTVAVLTMDLHDLAKYSVPILLFLAALRKFKHSIFFLQAYFLGTVTAFAGYLIAYGNPGYRPAYICALLLANFHFYEFLVLGLSNPDAIRPSSFLLDHSVAYWGALFAGFAEFFARQRFLFDTQPFITVLGIAIAISGDLIRKMAIWQAGAGFTHMVSYQKKKAHELVTSGIYSYARHPSYLGFFLFSVGTQIALNNVICAPVYAYVCIFEFFSDRIYEEERYLIEFFGPKYRRYQTSVPVGLPFINGFPSVNRVPENE</sequence>
<evidence type="ECO:0000256" key="10">
    <source>
        <dbReference type="ARBA" id="ARBA00023136"/>
    </source>
</evidence>
<reference evidence="15" key="2">
    <citation type="submission" date="2020-10" db="UniProtKB">
        <authorList>
            <consortium name="WormBaseParasite"/>
        </authorList>
    </citation>
    <scope>IDENTIFICATION</scope>
</reference>
<dbReference type="GO" id="GO:0004671">
    <property type="term" value="F:protein C-terminal S-isoprenylcysteine carboxyl O-methyltransferase activity"/>
    <property type="evidence" value="ECO:0007669"/>
    <property type="project" value="UniProtKB-EC"/>
</dbReference>
<feature type="transmembrane region" description="Helical" evidence="13">
    <location>
        <begin position="21"/>
        <end position="43"/>
    </location>
</feature>
<evidence type="ECO:0000256" key="6">
    <source>
        <dbReference type="ARBA" id="ARBA00022679"/>
    </source>
</evidence>
<evidence type="ECO:0000256" key="11">
    <source>
        <dbReference type="ARBA" id="ARBA00023572"/>
    </source>
</evidence>
<proteinExistence type="inferred from homology"/>
<comment type="subcellular location">
    <subcellularLocation>
        <location evidence="13">Endoplasmic reticulum membrane</location>
        <topology evidence="13">Multi-pass membrane protein</topology>
    </subcellularLocation>
    <subcellularLocation>
        <location evidence="2">Membrane</location>
        <topology evidence="2">Multi-pass membrane protein</topology>
    </subcellularLocation>
</comment>
<dbReference type="Pfam" id="PF04140">
    <property type="entry name" value="ICMT"/>
    <property type="match status" value="1"/>
</dbReference>
<keyword evidence="10 13" id="KW-0472">Membrane</keyword>
<comment type="catalytic activity">
    <reaction evidence="1 13">
        <text>[protein]-C-terminal S-[(2E,6E)-farnesyl]-L-cysteine + S-adenosyl-L-methionine = [protein]-C-terminal S-[(2E,6E)-farnesyl]-L-cysteine methyl ester + S-adenosyl-L-homocysteine</text>
        <dbReference type="Rhea" id="RHEA:21672"/>
        <dbReference type="Rhea" id="RHEA-COMP:12125"/>
        <dbReference type="Rhea" id="RHEA-COMP:12126"/>
        <dbReference type="ChEBI" id="CHEBI:57856"/>
        <dbReference type="ChEBI" id="CHEBI:59789"/>
        <dbReference type="ChEBI" id="CHEBI:90510"/>
        <dbReference type="ChEBI" id="CHEBI:90511"/>
        <dbReference type="EC" id="2.1.1.100"/>
    </reaction>
</comment>
<dbReference type="InterPro" id="IPR007269">
    <property type="entry name" value="ICMT_MeTrfase"/>
</dbReference>
<feature type="transmembrane region" description="Helical" evidence="13">
    <location>
        <begin position="130"/>
        <end position="147"/>
    </location>
</feature>
<name>A0A7E4VQQ9_PANRE</name>
<keyword evidence="13" id="KW-0256">Endoplasmic reticulum</keyword>
<evidence type="ECO:0000256" key="8">
    <source>
        <dbReference type="ARBA" id="ARBA00022692"/>
    </source>
</evidence>
<dbReference type="InterPro" id="IPR025770">
    <property type="entry name" value="PPMT_MeTrfase"/>
</dbReference>
<dbReference type="Gene3D" id="1.20.120.1630">
    <property type="match status" value="1"/>
</dbReference>
<dbReference type="EC" id="2.1.1.100" evidence="4 13"/>
<evidence type="ECO:0000256" key="4">
    <source>
        <dbReference type="ARBA" id="ARBA00012151"/>
    </source>
</evidence>
<evidence type="ECO:0000256" key="2">
    <source>
        <dbReference type="ARBA" id="ARBA00004141"/>
    </source>
</evidence>
<dbReference type="PANTHER" id="PTHR12714:SF9">
    <property type="entry name" value="PROTEIN-S-ISOPRENYLCYSTEINE O-METHYLTRANSFERASE"/>
    <property type="match status" value="1"/>
</dbReference>
<comment type="function">
    <text evidence="11">Catalyzes the post-translational methylation of isoprenylated C-terminal cysteine residues.</text>
</comment>
<evidence type="ECO:0000256" key="9">
    <source>
        <dbReference type="ARBA" id="ARBA00022989"/>
    </source>
</evidence>
<evidence type="ECO:0000256" key="7">
    <source>
        <dbReference type="ARBA" id="ARBA00022691"/>
    </source>
</evidence>
<keyword evidence="8 13" id="KW-0812">Transmembrane</keyword>
<dbReference type="PROSITE" id="PS51564">
    <property type="entry name" value="SAM_ICMT"/>
    <property type="match status" value="1"/>
</dbReference>
<evidence type="ECO:0000313" key="14">
    <source>
        <dbReference type="Proteomes" id="UP000492821"/>
    </source>
</evidence>
<dbReference type="AlphaFoldDB" id="A0A7E4VQQ9"/>
<feature type="transmembrane region" description="Helical" evidence="13">
    <location>
        <begin position="73"/>
        <end position="92"/>
    </location>
</feature>
<keyword evidence="9 13" id="KW-1133">Transmembrane helix</keyword>
<evidence type="ECO:0000256" key="13">
    <source>
        <dbReference type="RuleBase" id="RU362022"/>
    </source>
</evidence>
<evidence type="ECO:0000313" key="15">
    <source>
        <dbReference type="WBParaSite" id="Pan_g2404.t1"/>
    </source>
</evidence>
<keyword evidence="7 13" id="KW-0949">S-adenosyl-L-methionine</keyword>
<organism evidence="14 15">
    <name type="scientific">Panagrellus redivivus</name>
    <name type="common">Microworm</name>
    <dbReference type="NCBI Taxonomy" id="6233"/>
    <lineage>
        <taxon>Eukaryota</taxon>
        <taxon>Metazoa</taxon>
        <taxon>Ecdysozoa</taxon>
        <taxon>Nematoda</taxon>
        <taxon>Chromadorea</taxon>
        <taxon>Rhabditida</taxon>
        <taxon>Tylenchina</taxon>
        <taxon>Panagrolaimomorpha</taxon>
        <taxon>Panagrolaimoidea</taxon>
        <taxon>Panagrolaimidae</taxon>
        <taxon>Panagrellus</taxon>
    </lineage>
</organism>